<reference evidence="7" key="1">
    <citation type="submission" date="2016-09" db="EMBL/GenBank/DDBJ databases">
        <title>Genome Sequence of Bathymodiolus thermophilus sulfur-oxidizing gill endosymbiont.</title>
        <authorList>
            <person name="Ponnudurai R."/>
            <person name="Kleiner M."/>
            <person name="Sayavedra L."/>
            <person name="Thuermer A."/>
            <person name="Felbeck H."/>
            <person name="Schlueter R."/>
            <person name="Schweder T."/>
            <person name="Markert S."/>
        </authorList>
    </citation>
    <scope>NUCLEOTIDE SEQUENCE [LARGE SCALE GENOMIC DNA]</scope>
    <source>
        <strain evidence="7">BAT/CrabSpa'14</strain>
    </source>
</reference>
<dbReference type="OrthoDB" id="6510336at2"/>
<protein>
    <submittedName>
        <fullName evidence="6">Uncharacterized protein</fullName>
    </submittedName>
</protein>
<evidence type="ECO:0000313" key="6">
    <source>
        <dbReference type="EMBL" id="OIR25056.1"/>
    </source>
</evidence>
<keyword evidence="2" id="KW-0964">Secreted</keyword>
<evidence type="ECO:0000259" key="5">
    <source>
        <dbReference type="Pfam" id="PF12256"/>
    </source>
</evidence>
<gene>
    <name evidence="6" type="ORF">BGC33_12525</name>
</gene>
<dbReference type="Proteomes" id="UP000182798">
    <property type="component" value="Unassembled WGS sequence"/>
</dbReference>
<evidence type="ECO:0000256" key="3">
    <source>
        <dbReference type="ARBA" id="ARBA00023026"/>
    </source>
</evidence>
<dbReference type="InterPro" id="IPR003284">
    <property type="entry name" value="Sal_SpvB"/>
</dbReference>
<dbReference type="Pfam" id="PF03534">
    <property type="entry name" value="SpvB"/>
    <property type="match status" value="1"/>
</dbReference>
<dbReference type="Pfam" id="PF12255">
    <property type="entry name" value="TcdB_toxin_midC"/>
    <property type="match status" value="1"/>
</dbReference>
<evidence type="ECO:0000256" key="1">
    <source>
        <dbReference type="ARBA" id="ARBA00004613"/>
    </source>
</evidence>
<dbReference type="InterPro" id="IPR022044">
    <property type="entry name" value="TcdB_toxin_mid/C"/>
</dbReference>
<accession>A0A1J5TW40</accession>
<dbReference type="Pfam" id="PF12256">
    <property type="entry name" value="TcdB_toxin_midN"/>
    <property type="match status" value="1"/>
</dbReference>
<keyword evidence="3" id="KW-0843">Virulence</keyword>
<dbReference type="GO" id="GO:0005576">
    <property type="term" value="C:extracellular region"/>
    <property type="evidence" value="ECO:0007669"/>
    <property type="project" value="UniProtKB-SubCell"/>
</dbReference>
<organism evidence="6 7">
    <name type="scientific">Bathymodiolus thermophilus thioautotrophic gill symbiont</name>
    <dbReference type="NCBI Taxonomy" id="2360"/>
    <lineage>
        <taxon>Bacteria</taxon>
        <taxon>Pseudomonadati</taxon>
        <taxon>Pseudomonadota</taxon>
        <taxon>Gammaproteobacteria</taxon>
        <taxon>sulfur-oxidizing symbionts</taxon>
    </lineage>
</organism>
<evidence type="ECO:0000259" key="4">
    <source>
        <dbReference type="Pfam" id="PF12255"/>
    </source>
</evidence>
<dbReference type="GO" id="GO:0005737">
    <property type="term" value="C:cytoplasm"/>
    <property type="evidence" value="ECO:0007669"/>
    <property type="project" value="InterPro"/>
</dbReference>
<dbReference type="InterPro" id="IPR028994">
    <property type="entry name" value="Integrin_alpha_N"/>
</dbReference>
<dbReference type="Gene3D" id="2.180.10.10">
    <property type="entry name" value="RHS repeat-associated core"/>
    <property type="match status" value="1"/>
</dbReference>
<evidence type="ECO:0000256" key="2">
    <source>
        <dbReference type="ARBA" id="ARBA00022525"/>
    </source>
</evidence>
<dbReference type="InterPro" id="IPR022045">
    <property type="entry name" value="TcdB_toxin_mid/N"/>
</dbReference>
<name>A0A1J5TW40_9GAMM</name>
<evidence type="ECO:0000313" key="7">
    <source>
        <dbReference type="Proteomes" id="UP000182798"/>
    </source>
</evidence>
<sequence>MKKAITLPKLSIPKSGGSFEARTGGYEVGNQGEGSFAIPLAVPVARGIKPPLHLSYNSGSGMEVFGLGFALTTPHVVRNLERGIPTYTSDDTFILSDLGELLEVKRQTNNDILSISYLPRIETSFAKIKQIFTTKYDSYWEVIGHNGMVHIYGKGDNDKIFDPNAKSRVLQWNISSSWDAKGNGIIYHYKREDDKNVDKTKPSEKNRVIGANVYPASIEYGNWRAKEAKTDSYTYKIVFDYGEYDLSNPEAPAKDWKLRSDPFSHYKAGFERRCYRLCRNILIYHQFPAENKGQPFLNHVYSFTYKTEKLVGFNQLTAYEQTGYRKQKNTYQMQKLPTTTFGYVEHHFSDNDYKDIQIPNHLKMLEGSRNFEFIDLNGNGIPGIIYRDDTNFFYAQPLGKGKYEEFSSVDIPSFHHQMKTESFADLNHNGRLDFVYGNALYGGFFLRSDDDKFQPYQSFEKYSPAFANQAIANEHIDINGNGQSSLLQIHQNYIVVYEGLDEEGFGNPYQVDNDNNVPTLNYDAKHWIGFGDLFGDGRVHRIRIIDGCVESWASLGKGRFAKKVTFDNAPTFANFDSSRLHLVDSDGSGVADILYFNADNFLIYFNQSGNGFSSPITIKLKIPYTNRSRIWISDIKGSGSYGFVLSTPGFDSVWYDFSTDGKPHLLCHSDNGYGGEYTVSHCSSVDYFLADKAQGKPWKMNVPFPIQVVNKIEVIDNLTDSKSCINYAYHEGYYDSYERKFRGFAYTESWDNEQTHLLNNTLDQPTVYSKQWYFIGVVDTDNSFYQHLATEFYQQDSRAYHLPINNFVSKNDKTLQESYQALQGHLLRSEVYALDKTKQTKNPYQVIEHNYQLLLLHEADTTKDAWHGFASFFVSNNETLDYHYERDPFDPRVGHTVLLKLDKYGHPLLSCNIVYGRRNNNNTALETKLYPQQKQVKLSLGQHSYFNQDDQDLFLLSVPINTTSYEIHGIKTPDFSKTDHCFTRAYLLNVIKTALANIIAYEQPFADKKIQARMLNSVNQFYWDKQQQKALPYQQATLPLLKHHHESSIYTTGLIAQVYKDKVASSDLKSAGYLLKDKIYWMQSEVVYCQEKYCLISGVSNVFGKDIQFKYDDQALFVVKATHVLKDDFSSKVVKQSSVGKIDYQALKPWQLIDNNNITHEVAYDPLGRVYAETMYGKTNGKAEGNEAISHYQKQAQPTLADILKHPDKYVQSADTYIFYDDFSWQNNKQPMHDVFVKRDIFVHHQGVKSQTQYPLKITYFDGLGRALEVKMQTQYNNKITYICSGRSAYNNKGKKVKFYENYYTENPNYDASFPVDILPPGLMYYDPLGRLYQTQTPKGFITKTKWSGWHEENYDRCDTVKDSPYFKGVMSGKIPATKDEKTALQNSSIFYKTPGYKILDSQGYVFLHLSVLLDAKDKDPQYLATTTTIDFQGRVIAQADPRLGALNPPVQNIQTIYNMGHGKTSVMVWNNVDSGIHISFFDIRGLLLKKWDSRGFCSSMAYDNNGRQFYKQVTGQEGELKMNHRVHQFHYGDFLPNASTNNLNGKTVVIEDSSGRTENLIYNITNNLCAQKKTFLVDYKQQPDWRKNPKLEDTHYQTNWQFNALNRVMLLQTADGTQQQYQYNLVLQPIGLTTTFNNKTQVTHIKSLDYNAQGQEEKIQYGNGIVVVHSFEKTTHRVIKIQSKDKAGKLVQDLLHVWDPEGNLSFLTDNTIKLLMPKAKDLDCKSVYTYDSLYRLKTSTGYQHVGIKKDTHVSGFKQSIYMPLPDSKKQ</sequence>
<comment type="subcellular location">
    <subcellularLocation>
        <location evidence="1">Secreted</location>
    </subcellularLocation>
</comment>
<feature type="domain" description="Insecticide toxin TcdB middle/N-terminal" evidence="5">
    <location>
        <begin position="607"/>
        <end position="759"/>
    </location>
</feature>
<dbReference type="RefSeq" id="WP_071563880.1">
    <property type="nucleotide sequence ID" value="NZ_MIQH01000420.1"/>
</dbReference>
<comment type="caution">
    <text evidence="6">The sequence shown here is derived from an EMBL/GenBank/DDBJ whole genome shotgun (WGS) entry which is preliminary data.</text>
</comment>
<dbReference type="EMBL" id="MIQH01000420">
    <property type="protein sequence ID" value="OIR25056.1"/>
    <property type="molecule type" value="Genomic_DNA"/>
</dbReference>
<feature type="domain" description="Insecticide toxin TcdB middle/C-terminal" evidence="4">
    <location>
        <begin position="819"/>
        <end position="956"/>
    </location>
</feature>
<dbReference type="SUPFAM" id="SSF69318">
    <property type="entry name" value="Integrin alpha N-terminal domain"/>
    <property type="match status" value="1"/>
</dbReference>
<proteinExistence type="predicted"/>